<dbReference type="AlphaFoldDB" id="A0A916J3E6"/>
<evidence type="ECO:0000256" key="6">
    <source>
        <dbReference type="ARBA" id="ARBA00023315"/>
    </source>
</evidence>
<organism evidence="7 8">
    <name type="scientific">Georgfuchsia toluolica</name>
    <dbReference type="NCBI Taxonomy" id="424218"/>
    <lineage>
        <taxon>Bacteria</taxon>
        <taxon>Pseudomonadati</taxon>
        <taxon>Pseudomonadota</taxon>
        <taxon>Betaproteobacteria</taxon>
        <taxon>Nitrosomonadales</taxon>
        <taxon>Sterolibacteriaceae</taxon>
        <taxon>Georgfuchsia</taxon>
    </lineage>
</organism>
<dbReference type="EMBL" id="CAJQUM010000001">
    <property type="protein sequence ID" value="CAG4883454.1"/>
    <property type="molecule type" value="Genomic_DNA"/>
</dbReference>
<keyword evidence="3" id="KW-0997">Cell inner membrane</keyword>
<comment type="caution">
    <text evidence="7">The sequence shown here is derived from an EMBL/GenBank/DDBJ whole genome shotgun (WGS) entry which is preliminary data.</text>
</comment>
<evidence type="ECO:0000256" key="1">
    <source>
        <dbReference type="ARBA" id="ARBA00004533"/>
    </source>
</evidence>
<dbReference type="GO" id="GO:0016746">
    <property type="term" value="F:acyltransferase activity"/>
    <property type="evidence" value="ECO:0007669"/>
    <property type="project" value="UniProtKB-KW"/>
</dbReference>
<dbReference type="Pfam" id="PF03279">
    <property type="entry name" value="Lip_A_acyltrans"/>
    <property type="match status" value="1"/>
</dbReference>
<evidence type="ECO:0000256" key="2">
    <source>
        <dbReference type="ARBA" id="ARBA00022475"/>
    </source>
</evidence>
<evidence type="ECO:0000256" key="4">
    <source>
        <dbReference type="ARBA" id="ARBA00022679"/>
    </source>
</evidence>
<keyword evidence="5" id="KW-0472">Membrane</keyword>
<sequence length="295" mass="34011">MPSNEFVTSRERMNEQWRSQRERGSRSLVRLIIWLALHSGRALCRVLLVPICIYFLLTAPLARRSSLAFLSRALHRRATWRDSFMHLFVFATTLLDRVYLVNGRQREFKVEVNNEPAFWQALMQGRGCLLLGSHLGSFEMLGVIGGAEKKLVINVVMHLSDSEGLRDLISSHGHELPYKIIPLGHPDSMLRVKECLARGEVVGILADRVYGDERTQSLPFLGCPARFSLSPLRLAKIIGAPVLMVYGLFRGGRRYEIAFEPMTELTLQCYVETLERKARRFPYNWFNFYDYWSVE</sequence>
<name>A0A916J3E6_9PROT</name>
<keyword evidence="4 7" id="KW-0808">Transferase</keyword>
<keyword evidence="8" id="KW-1185">Reference proteome</keyword>
<dbReference type="GO" id="GO:0005886">
    <property type="term" value="C:plasma membrane"/>
    <property type="evidence" value="ECO:0007669"/>
    <property type="project" value="UniProtKB-SubCell"/>
</dbReference>
<keyword evidence="2" id="KW-1003">Cell membrane</keyword>
<evidence type="ECO:0000313" key="7">
    <source>
        <dbReference type="EMBL" id="CAG4883454.1"/>
    </source>
</evidence>
<evidence type="ECO:0000256" key="3">
    <source>
        <dbReference type="ARBA" id="ARBA00022519"/>
    </source>
</evidence>
<dbReference type="CDD" id="cd07984">
    <property type="entry name" value="LPLAT_LABLAT-like"/>
    <property type="match status" value="1"/>
</dbReference>
<accession>A0A916J3E6</accession>
<proteinExistence type="predicted"/>
<protein>
    <submittedName>
        <fullName evidence="7">Acyltransferase</fullName>
        <ecNumber evidence="7">2.3.1.-</ecNumber>
    </submittedName>
</protein>
<dbReference type="InterPro" id="IPR014548">
    <property type="entry name" value="Ac_Trasf"/>
</dbReference>
<dbReference type="InterPro" id="IPR004960">
    <property type="entry name" value="LipA_acyltrans"/>
</dbReference>
<gene>
    <name evidence="7" type="ORF">GTOL_11337</name>
</gene>
<dbReference type="EC" id="2.3.1.-" evidence="7"/>
<keyword evidence="6 7" id="KW-0012">Acyltransferase</keyword>
<reference evidence="7" key="1">
    <citation type="submission" date="2021-04" db="EMBL/GenBank/DDBJ databases">
        <authorList>
            <person name="Hornung B."/>
        </authorList>
    </citation>
    <scope>NUCLEOTIDE SEQUENCE</scope>
    <source>
        <strain evidence="7">G5G6</strain>
    </source>
</reference>
<dbReference type="PANTHER" id="PTHR30606">
    <property type="entry name" value="LIPID A BIOSYNTHESIS LAUROYL ACYLTRANSFERASE"/>
    <property type="match status" value="1"/>
</dbReference>
<dbReference type="PANTHER" id="PTHR30606:SF9">
    <property type="entry name" value="LIPID A BIOSYNTHESIS LAUROYLTRANSFERASE"/>
    <property type="match status" value="1"/>
</dbReference>
<evidence type="ECO:0000313" key="8">
    <source>
        <dbReference type="Proteomes" id="UP000742786"/>
    </source>
</evidence>
<dbReference type="PIRSF" id="PIRSF028561">
    <property type="entry name" value="Ac_Trasf"/>
    <property type="match status" value="1"/>
</dbReference>
<comment type="subcellular location">
    <subcellularLocation>
        <location evidence="1">Cell inner membrane</location>
    </subcellularLocation>
</comment>
<dbReference type="GO" id="GO:0009247">
    <property type="term" value="P:glycolipid biosynthetic process"/>
    <property type="evidence" value="ECO:0007669"/>
    <property type="project" value="UniProtKB-ARBA"/>
</dbReference>
<evidence type="ECO:0000256" key="5">
    <source>
        <dbReference type="ARBA" id="ARBA00023136"/>
    </source>
</evidence>
<dbReference type="Proteomes" id="UP000742786">
    <property type="component" value="Unassembled WGS sequence"/>
</dbReference>